<feature type="compositionally biased region" description="Basic and acidic residues" evidence="1">
    <location>
        <begin position="682"/>
        <end position="693"/>
    </location>
</feature>
<feature type="compositionally biased region" description="Polar residues" evidence="1">
    <location>
        <begin position="726"/>
        <end position="738"/>
    </location>
</feature>
<proteinExistence type="predicted"/>
<evidence type="ECO:0000256" key="1">
    <source>
        <dbReference type="SAM" id="MobiDB-lite"/>
    </source>
</evidence>
<feature type="region of interest" description="Disordered" evidence="1">
    <location>
        <begin position="581"/>
        <end position="644"/>
    </location>
</feature>
<feature type="region of interest" description="Disordered" evidence="1">
    <location>
        <begin position="661"/>
        <end position="838"/>
    </location>
</feature>
<feature type="compositionally biased region" description="Basic residues" evidence="1">
    <location>
        <begin position="582"/>
        <end position="596"/>
    </location>
</feature>
<evidence type="ECO:0000256" key="2">
    <source>
        <dbReference type="SAM" id="SignalP"/>
    </source>
</evidence>
<feature type="chain" id="PRO_5029499492" description="Sphingosine kinase 2" evidence="2">
    <location>
        <begin position="22"/>
        <end position="1452"/>
    </location>
</feature>
<feature type="compositionally biased region" description="Basic and acidic residues" evidence="1">
    <location>
        <begin position="810"/>
        <end position="825"/>
    </location>
</feature>
<accession>A0A7J6N8Y5</accession>
<evidence type="ECO:0000313" key="4">
    <source>
        <dbReference type="Proteomes" id="UP000541610"/>
    </source>
</evidence>
<protein>
    <recommendedName>
        <fullName evidence="5">Sphingosine kinase 2</fullName>
    </recommendedName>
</protein>
<dbReference type="Proteomes" id="UP000541610">
    <property type="component" value="Unassembled WGS sequence"/>
</dbReference>
<feature type="compositionally biased region" description="Polar residues" evidence="1">
    <location>
        <begin position="198"/>
        <end position="220"/>
    </location>
</feature>
<feature type="compositionally biased region" description="Low complexity" evidence="1">
    <location>
        <begin position="172"/>
        <end position="188"/>
    </location>
</feature>
<evidence type="ECO:0008006" key="5">
    <source>
        <dbReference type="Google" id="ProtNLM"/>
    </source>
</evidence>
<feature type="compositionally biased region" description="Polar residues" evidence="1">
    <location>
        <begin position="1040"/>
        <end position="1054"/>
    </location>
</feature>
<feature type="region of interest" description="Disordered" evidence="1">
    <location>
        <begin position="1040"/>
        <end position="1119"/>
    </location>
</feature>
<evidence type="ECO:0000313" key="3">
    <source>
        <dbReference type="EMBL" id="KAF4679960.1"/>
    </source>
</evidence>
<feature type="region of interest" description="Disordered" evidence="1">
    <location>
        <begin position="21"/>
        <end position="48"/>
    </location>
</feature>
<gene>
    <name evidence="3" type="ORF">FOZ60_014281</name>
</gene>
<sequence>MGVLRTTILLHGILAVAGVQSGKPPPPVPKKINNKLRPLKSSTNTPKAVQAEDTATQELMEKLNGRKQKLYEQMADELYSEPTEHGPFEELEGTRLTPKQRGGRPRWGGGGARQGILTPSLPLKSSQPAPPYLVLLDPDAPPSDAAQSLPEKSITGATLFSTAVERRQPTQSALSSRLSPARLTPPSLGSRPRMPSPDKTSQWISPAPTQKSGTTSTTLARPSLPFPGSRMPTLGGKPELTEGARLQASTKPRHPPLRWLSRMPTPEEIHGQPLQAYELLLQPLGFTCRVFHAFTTATLKDSLFELALKDGLIRLYYTIEEKDGALNGRKLNVTASLQWGGMPDDLSKSQPSDCKATMREVLKTGGAVNESSVQQEFSWQLELDSNDKWISFGGKNSYAMPSSLGSDVLTKFAKKVIPEGNEPVELPLRRESLWYLEMEGKDLSMALNRDFTIHHISLPGMSVPWQGMTTTITALTTLKRNHTQNKPRFPKGVFKLAVAGYLEAICSGSSRSHGEPGGSTDRASPFLDEEIHRKCARNHETIPLAIKIFAPGALREEEPAIFEVPKTSPLAKSMDILELFARKHKPPPPVPKKTRVYRRENQQSGDPPPKPFLPADFRLPVDLSTPTSEADTASPPSSPVSLNGVQVMNGQSEELMKKLKARKQKLTEQLGEDADEQSAQPTEREQPDERDGRALPLKQGRKPNWDDIEVSAEGVTPAIPSKKSSRSATNQLGLNTITAKPDATKPVPKPRVTKSPPSTPTEDSQSKNPASTVRSRSPSPSGSKSRLPSPGSRARLPTPDELLQSTDPALTEKSRSRSPSPEEPRSPLPGSRPRLPTPEEIRQSKSLQVYESLLQPQGFKCRVFHAFTTPADEKVMYELALKGNDIKLYYNVLEGDNGPMERKIPTTTSLKRSGMPDDLPKSQPSDCKATMREVLKYAWNYASGRFRPKEGGAVNESPVQQEFSWQLELDSNDTWISFGGENSYAMPSSLGSDVLTKFAEKVFPEKGEPLKLPDIPKSLWYLEMEGKDLSTALNRDFTIHQATRPTLTENSRARSPSPGEPKSPLPGSRARLPTPDELLEATSPTRTENSRARSPSPGKPRSPPPGSRPRLPTPDEIQGQSTGLETYETLLQPQGFKCRVFHAFTTATNEKVLYELAFKGEDMKLFYNVLKGDNGPTLLPAEIPTTTSLKRSGMPDDLPKSQPSDCKATMREVLKYAWNYASGRFRPKEGGAVDESPVQQEFSWQLELDSNDTWISFGGENSYAMPSSLGSDVLTKFAEKVFPEKGEPLKLPDMPETLWYLEMEGKDLSMALNRDFTIHRIRLSGMPIRWKGMTAAISELSGIKGAHAQEEPKTSEDIAKNAFGSYLEAICLEGSRSSEGTFNGETMTVWPFGKEIYDRCNKNNIPIPIPAIIFEPGAVRQSRENAFQVSARSRLAKAMEVLELFARRHVVN</sequence>
<feature type="signal peptide" evidence="2">
    <location>
        <begin position="1"/>
        <end position="21"/>
    </location>
</feature>
<dbReference type="EMBL" id="JABANP010000666">
    <property type="protein sequence ID" value="KAF4679960.1"/>
    <property type="molecule type" value="Genomic_DNA"/>
</dbReference>
<feature type="compositionally biased region" description="Pro residues" evidence="1">
    <location>
        <begin position="1097"/>
        <end position="1107"/>
    </location>
</feature>
<keyword evidence="2" id="KW-0732">Signal</keyword>
<comment type="caution">
    <text evidence="3">The sequence shown here is derived from an EMBL/GenBank/DDBJ whole genome shotgun (WGS) entry which is preliminary data.</text>
</comment>
<reference evidence="3 4" key="1">
    <citation type="submission" date="2020-04" db="EMBL/GenBank/DDBJ databases">
        <title>Perkinsus olseni comparative genomics.</title>
        <authorList>
            <person name="Bogema D.R."/>
        </authorList>
    </citation>
    <scope>NUCLEOTIDE SEQUENCE [LARGE SCALE GENOMIC DNA]</scope>
    <source>
        <strain evidence="3">00978-12</strain>
    </source>
</reference>
<feature type="region of interest" description="Disordered" evidence="1">
    <location>
        <begin position="83"/>
        <end position="259"/>
    </location>
</feature>
<feature type="compositionally biased region" description="Polar residues" evidence="1">
    <location>
        <begin position="760"/>
        <end position="773"/>
    </location>
</feature>
<feature type="compositionally biased region" description="Polar residues" evidence="1">
    <location>
        <begin position="624"/>
        <end position="644"/>
    </location>
</feature>
<organism evidence="3 4">
    <name type="scientific">Perkinsus olseni</name>
    <name type="common">Perkinsus atlanticus</name>
    <dbReference type="NCBI Taxonomy" id="32597"/>
    <lineage>
        <taxon>Eukaryota</taxon>
        <taxon>Sar</taxon>
        <taxon>Alveolata</taxon>
        <taxon>Perkinsozoa</taxon>
        <taxon>Perkinsea</taxon>
        <taxon>Perkinsida</taxon>
        <taxon>Perkinsidae</taxon>
        <taxon>Perkinsus</taxon>
    </lineage>
</organism>
<feature type="compositionally biased region" description="Low complexity" evidence="1">
    <location>
        <begin position="774"/>
        <end position="793"/>
    </location>
</feature>
<name>A0A7J6N8Y5_PEROL</name>